<reference evidence="1 2" key="1">
    <citation type="submission" date="2017-03" db="EMBL/GenBank/DDBJ databases">
        <authorList>
            <person name="Afonso C.L."/>
            <person name="Miller P.J."/>
            <person name="Scott M.A."/>
            <person name="Spackman E."/>
            <person name="Goraichik I."/>
            <person name="Dimitrov K.M."/>
            <person name="Suarez D.L."/>
            <person name="Swayne D.E."/>
        </authorList>
    </citation>
    <scope>NUCLEOTIDE SEQUENCE [LARGE SCALE GENOMIC DNA]</scope>
    <source>
        <strain evidence="1">PRJEB14757</strain>
    </source>
</reference>
<organism evidence="1 2">
    <name type="scientific">Desulfamplus magnetovallimortis</name>
    <dbReference type="NCBI Taxonomy" id="1246637"/>
    <lineage>
        <taxon>Bacteria</taxon>
        <taxon>Pseudomonadati</taxon>
        <taxon>Thermodesulfobacteriota</taxon>
        <taxon>Desulfobacteria</taxon>
        <taxon>Desulfobacterales</taxon>
        <taxon>Desulfobacteraceae</taxon>
        <taxon>Desulfamplus</taxon>
    </lineage>
</organism>
<name>A0A1W1HHC2_9BACT</name>
<evidence type="ECO:0008006" key="3">
    <source>
        <dbReference type="Google" id="ProtNLM"/>
    </source>
</evidence>
<gene>
    <name evidence="1" type="ORF">MTBBW1_50024</name>
</gene>
<protein>
    <recommendedName>
        <fullName evidence="3">NERD domain-containing protein</fullName>
    </recommendedName>
</protein>
<accession>A0A1W1HHC2</accession>
<dbReference type="InterPro" id="IPR012547">
    <property type="entry name" value="PDDEXK_9"/>
</dbReference>
<proteinExistence type="predicted"/>
<sequence>MLYSFFSSLDVEIIPEYITNHGQVDMTIKLGTHIYVMEIKVVEQKSVGAMKCVDGVNDMNGVGSSAEGDIMKEMDLIHHNPALKQIKEKGYAEKYRGIKGVTVHEVGLVFSKKLPNLLTIHAETTT</sequence>
<dbReference type="Pfam" id="PF08011">
    <property type="entry name" value="PDDEXK_9"/>
    <property type="match status" value="1"/>
</dbReference>
<evidence type="ECO:0000313" key="2">
    <source>
        <dbReference type="Proteomes" id="UP000191931"/>
    </source>
</evidence>
<dbReference type="AlphaFoldDB" id="A0A1W1HHC2"/>
<dbReference type="OrthoDB" id="9808684at2"/>
<dbReference type="EMBL" id="FWEV01000292">
    <property type="protein sequence ID" value="SLM31901.1"/>
    <property type="molecule type" value="Genomic_DNA"/>
</dbReference>
<dbReference type="Proteomes" id="UP000191931">
    <property type="component" value="Unassembled WGS sequence"/>
</dbReference>
<keyword evidence="2" id="KW-1185">Reference proteome</keyword>
<evidence type="ECO:0000313" key="1">
    <source>
        <dbReference type="EMBL" id="SLM31901.1"/>
    </source>
</evidence>
<dbReference type="STRING" id="1246637.MTBBW1_50024"/>